<dbReference type="InterPro" id="IPR001433">
    <property type="entry name" value="OxRdtase_FAD/NAD-bd"/>
</dbReference>
<keyword evidence="12 20" id="KW-0560">Oxidoreductase</keyword>
<dbReference type="PIRSF" id="PIRSF000208">
    <property type="entry name" value="P450R"/>
    <property type="match status" value="1"/>
</dbReference>
<dbReference type="InterPro" id="IPR039261">
    <property type="entry name" value="FNR_nucleotide-bd"/>
</dbReference>
<keyword evidence="5" id="KW-0812">Transmembrane</keyword>
<evidence type="ECO:0000256" key="1">
    <source>
        <dbReference type="ARBA" id="ARBA00022475"/>
    </source>
</evidence>
<keyword evidence="16 20" id="KW-0472">Membrane</keyword>
<evidence type="ECO:0000256" key="13">
    <source>
        <dbReference type="ARBA" id="ARBA00023011"/>
    </source>
</evidence>
<evidence type="ECO:0000256" key="5">
    <source>
        <dbReference type="ARBA" id="ARBA00022692"/>
    </source>
</evidence>
<feature type="domain" description="Flavodoxin-like" evidence="22">
    <location>
        <begin position="60"/>
        <end position="205"/>
    </location>
</feature>
<comment type="catalytic activity">
    <reaction evidence="19 20 21">
        <text>2 oxidized [cytochrome P450] + NADPH = 2 reduced [cytochrome P450] + NADP(+) + H(+)</text>
        <dbReference type="Rhea" id="RHEA:24040"/>
        <dbReference type="Rhea" id="RHEA-COMP:14627"/>
        <dbReference type="Rhea" id="RHEA-COMP:14628"/>
        <dbReference type="ChEBI" id="CHEBI:15378"/>
        <dbReference type="ChEBI" id="CHEBI:55376"/>
        <dbReference type="ChEBI" id="CHEBI:57783"/>
        <dbReference type="ChEBI" id="CHEBI:58349"/>
        <dbReference type="ChEBI" id="CHEBI:60344"/>
        <dbReference type="EC" id="1.6.2.4"/>
    </reaction>
</comment>
<dbReference type="InterPro" id="IPR023173">
    <property type="entry name" value="NADPH_Cyt_P450_Rdtase_alpha"/>
</dbReference>
<feature type="binding site" evidence="20">
    <location>
        <position position="464"/>
    </location>
    <ligand>
        <name>FAD</name>
        <dbReference type="ChEBI" id="CHEBI:57692"/>
    </ligand>
</feature>
<evidence type="ECO:0000256" key="16">
    <source>
        <dbReference type="ARBA" id="ARBA00023136"/>
    </source>
</evidence>
<dbReference type="FunCoup" id="Q75F49">
    <property type="interactions" value="856"/>
</dbReference>
<dbReference type="EMBL" id="AE016814">
    <property type="protein sequence ID" value="AAS50245.1"/>
    <property type="molecule type" value="Genomic_DNA"/>
</dbReference>
<keyword evidence="11" id="KW-1133">Transmembrane helix</keyword>
<gene>
    <name evidence="20" type="primary">NCP1</name>
    <name evidence="24" type="ORF">AGOS_AAL121C</name>
</gene>
<keyword evidence="25" id="KW-1185">Reference proteome</keyword>
<dbReference type="InterPro" id="IPR017938">
    <property type="entry name" value="Riboflavin_synthase-like_b-brl"/>
</dbReference>
<evidence type="ECO:0000256" key="11">
    <source>
        <dbReference type="ARBA" id="ARBA00022989"/>
    </source>
</evidence>
<evidence type="ECO:0000256" key="9">
    <source>
        <dbReference type="ARBA" id="ARBA00022857"/>
    </source>
</evidence>
<evidence type="ECO:0000256" key="15">
    <source>
        <dbReference type="ARBA" id="ARBA00023128"/>
    </source>
</evidence>
<dbReference type="InterPro" id="IPR008254">
    <property type="entry name" value="Flavodoxin/NO_synth"/>
</dbReference>
<dbReference type="Gene3D" id="2.40.30.10">
    <property type="entry name" value="Translation factors"/>
    <property type="match status" value="1"/>
</dbReference>
<dbReference type="Proteomes" id="UP000000591">
    <property type="component" value="Chromosome I"/>
</dbReference>
<dbReference type="GO" id="GO:0005741">
    <property type="term" value="C:mitochondrial outer membrane"/>
    <property type="evidence" value="ECO:0007669"/>
    <property type="project" value="UniProtKB-SubCell"/>
</dbReference>
<comment type="similarity">
    <text evidence="20">In the N-terminal section; belongs to the flavodoxin family.</text>
</comment>
<evidence type="ECO:0000313" key="24">
    <source>
        <dbReference type="EMBL" id="AAS50245.1"/>
    </source>
</evidence>
<dbReference type="PANTHER" id="PTHR19384">
    <property type="entry name" value="NITRIC OXIDE SYNTHASE-RELATED"/>
    <property type="match status" value="1"/>
</dbReference>
<evidence type="ECO:0000256" key="12">
    <source>
        <dbReference type="ARBA" id="ARBA00023002"/>
    </source>
</evidence>
<dbReference type="FunFam" id="3.40.50.80:FF:000001">
    <property type="entry name" value="NADPH--cytochrome P450 reductase 1"/>
    <property type="match status" value="1"/>
</dbReference>
<dbReference type="Gene3D" id="3.40.50.80">
    <property type="entry name" value="Nucleotide-binding domain of ferredoxin-NADP reductase (FNR) module"/>
    <property type="match status" value="1"/>
</dbReference>
<feature type="binding site" evidence="20">
    <location>
        <begin position="440"/>
        <end position="443"/>
    </location>
    <ligand>
        <name>FAD</name>
        <dbReference type="ChEBI" id="CHEBI:57692"/>
    </ligand>
</feature>
<dbReference type="eggNOG" id="KOG1158">
    <property type="taxonomic scope" value="Eukaryota"/>
</dbReference>
<dbReference type="InterPro" id="IPR017927">
    <property type="entry name" value="FAD-bd_FR_type"/>
</dbReference>
<dbReference type="PRINTS" id="PR00371">
    <property type="entry name" value="FPNCR"/>
</dbReference>
<dbReference type="InterPro" id="IPR001094">
    <property type="entry name" value="Flavdoxin-like"/>
</dbReference>
<keyword evidence="1 20" id="KW-1003">Cell membrane</keyword>
<dbReference type="Gene3D" id="3.40.50.360">
    <property type="match status" value="1"/>
</dbReference>
<dbReference type="InterPro" id="IPR003097">
    <property type="entry name" value="CysJ-like_FAD-binding"/>
</dbReference>
<feature type="binding site" evidence="20">
    <location>
        <position position="650"/>
    </location>
    <ligand>
        <name>NADP(+)</name>
        <dbReference type="ChEBI" id="CHEBI:58349"/>
    </ligand>
</feature>
<proteinExistence type="inferred from homology"/>
<keyword evidence="9 20" id="KW-0521">NADP</keyword>
<evidence type="ECO:0000256" key="6">
    <source>
        <dbReference type="ARBA" id="ARBA00022787"/>
    </source>
</evidence>
<evidence type="ECO:0000256" key="2">
    <source>
        <dbReference type="ARBA" id="ARBA00022516"/>
    </source>
</evidence>
<dbReference type="PRINTS" id="PR00369">
    <property type="entry name" value="FLAVODOXIN"/>
</dbReference>
<evidence type="ECO:0000256" key="3">
    <source>
        <dbReference type="ARBA" id="ARBA00022630"/>
    </source>
</evidence>
<evidence type="ECO:0000256" key="14">
    <source>
        <dbReference type="ARBA" id="ARBA00023098"/>
    </source>
</evidence>
<comment type="cofactor">
    <cofactor evidence="20">
        <name>FAD</name>
        <dbReference type="ChEBI" id="CHEBI:57692"/>
    </cofactor>
    <text evidence="20">Binds 1 FAD per monomer.</text>
</comment>
<dbReference type="GO" id="GO:0003959">
    <property type="term" value="F:NADPH dehydrogenase activity"/>
    <property type="evidence" value="ECO:0007669"/>
    <property type="project" value="EnsemblFungi"/>
</dbReference>
<reference evidence="24 25" key="1">
    <citation type="journal article" date="2004" name="Science">
        <title>The Ashbya gossypii genome as a tool for mapping the ancient Saccharomyces cerevisiae genome.</title>
        <authorList>
            <person name="Dietrich F.S."/>
            <person name="Voegeli S."/>
            <person name="Brachat S."/>
            <person name="Lerch A."/>
            <person name="Gates K."/>
            <person name="Steiner S."/>
            <person name="Mohr C."/>
            <person name="Pohlmann R."/>
            <person name="Luedi P."/>
            <person name="Choi S."/>
            <person name="Wing R.A."/>
            <person name="Flavier A."/>
            <person name="Gaffney T.D."/>
            <person name="Philippsen P."/>
        </authorList>
    </citation>
    <scope>NUCLEOTIDE SEQUENCE [LARGE SCALE GENOMIC DNA]</scope>
    <source>
        <strain evidence="25">ATCC 10895 / CBS 109.51 / FGSC 9923 / NRRL Y-1056</strain>
    </source>
</reference>
<accession>Q75F49</accession>
<evidence type="ECO:0000259" key="23">
    <source>
        <dbReference type="PROSITE" id="PS51384"/>
    </source>
</evidence>
<evidence type="ECO:0000256" key="17">
    <source>
        <dbReference type="ARBA" id="ARBA00023166"/>
    </source>
</evidence>
<dbReference type="EC" id="1.6.2.4" evidence="20 21"/>
<feature type="binding site" evidence="20">
    <location>
        <begin position="66"/>
        <end position="71"/>
    </location>
    <ligand>
        <name>FMN</name>
        <dbReference type="ChEBI" id="CHEBI:58210"/>
    </ligand>
</feature>
<dbReference type="FunFam" id="2.40.30.10:FF:000100">
    <property type="entry name" value="NADPH--cytochrome P450 reductase"/>
    <property type="match status" value="1"/>
</dbReference>
<dbReference type="FunFam" id="1.20.990.10:FF:000009">
    <property type="entry name" value="NADPH--cytochrome P450 reductase"/>
    <property type="match status" value="1"/>
</dbReference>
<keyword evidence="13 20" id="KW-0756">Sterol biosynthesis</keyword>
<dbReference type="Gene3D" id="1.20.990.10">
    <property type="entry name" value="NADPH-cytochrome p450 Reductase, Chain A, domain 3"/>
    <property type="match status" value="1"/>
</dbReference>
<dbReference type="AlphaFoldDB" id="Q75F49"/>
<keyword evidence="4 20" id="KW-0288">FMN</keyword>
<dbReference type="GO" id="GO:0005886">
    <property type="term" value="C:plasma membrane"/>
    <property type="evidence" value="ECO:0007669"/>
    <property type="project" value="UniProtKB-SubCell"/>
</dbReference>
<keyword evidence="8 20" id="KW-0274">FAD</keyword>
<feature type="domain" description="FAD-binding FR-type" evidence="23">
    <location>
        <begin position="267"/>
        <end position="530"/>
    </location>
</feature>
<evidence type="ECO:0000256" key="8">
    <source>
        <dbReference type="ARBA" id="ARBA00022827"/>
    </source>
</evidence>
<keyword evidence="14 20" id="KW-0443">Lipid metabolism</keyword>
<feature type="binding site" evidence="20">
    <location>
        <begin position="614"/>
        <end position="618"/>
    </location>
    <ligand>
        <name>NADP(+)</name>
        <dbReference type="ChEBI" id="CHEBI:58349"/>
    </ligand>
</feature>
<evidence type="ECO:0000313" key="25">
    <source>
        <dbReference type="Proteomes" id="UP000000591"/>
    </source>
</evidence>
<dbReference type="OMA" id="QKRYQRD"/>
<dbReference type="KEGG" id="ago:AGOS_AAL121C"/>
<dbReference type="RefSeq" id="NP_982421.1">
    <property type="nucleotide sequence ID" value="NM_207774.1"/>
</dbReference>
<dbReference type="OrthoDB" id="1856718at2759"/>
<evidence type="ECO:0000256" key="7">
    <source>
        <dbReference type="ARBA" id="ARBA00022824"/>
    </source>
</evidence>
<dbReference type="InterPro" id="IPR023208">
    <property type="entry name" value="P450R"/>
</dbReference>
<dbReference type="Pfam" id="PF00175">
    <property type="entry name" value="NAD_binding_1"/>
    <property type="match status" value="1"/>
</dbReference>
<dbReference type="STRING" id="284811.Q75F49"/>
<keyword evidence="6 20" id="KW-1000">Mitochondrion outer membrane</keyword>
<protein>
    <recommendedName>
        <fullName evidence="20 21">NADPH--cytochrome P450 reductase</fullName>
        <shortName evidence="20">CPR</shortName>
        <shortName evidence="20">P450R</shortName>
        <ecNumber evidence="20 21">1.6.2.4</ecNumber>
    </recommendedName>
</protein>
<sequence>MALKFDKLDFAVICALALAVVAYLKLDVLKELFAADDSALAVQSSSRDIVEVLRENKKDYLVVYASQTGTGEDYAKKFAKELAAKYSLNVMCVDVENYDFDNLNSLPKDVIVSFFVSTYGEGDLPDGGLEFEEWLQVLEEGDLGNVRYTMFGLGNSTYEFYNGAAEKTQKLLKQAGARMLGTFGKADDGAGTTDEDYMAWKDDILEELKDALALHEKEVSFISSYEYKVLPQDLMGSISLGEPNSQYLPGKTLAKKENMQLGPFDATHPYVAPITSTKELFKKKDRNCIHVEFDLSGSNLKYSTGDHLGVWPSNPDEKVEKFLTTFGLDPTTIFDLKPKDITIKPPFPVPTTIGAAVRYYLEISGPVSRQVIGSLLQYVTEEQLKERLQALSKNKEKYAKEITSKCMDLADALLYLSSGKKWTQVPWEFLIETVPHMQPRYYSISSSSSSDKQTVHITAVVENYPNPEVSSLGPVTGVTTNLLRHIHLTRTKEDIAASSLPVHYNLAGPRDLYQNYKLPVHVRRSTFRLPSNPSTPVIMVGPGTGVAPFRGFIRERISFLKNQENVKLGKHLLFYGCRDDADFLYHDEWPVYAKELGSSFELMVAYSRIPNKKKVYVQDHLLERENEVLELINKGAFIYVCGDAKGMSQDVHRTLIDILRRGKNISEEESSEILKQFKTTGKYQEDVW</sequence>
<evidence type="ECO:0000256" key="4">
    <source>
        <dbReference type="ARBA" id="ARBA00022643"/>
    </source>
</evidence>
<dbReference type="GO" id="GO:0050661">
    <property type="term" value="F:NADP binding"/>
    <property type="evidence" value="ECO:0007669"/>
    <property type="project" value="UniProtKB-UniRule"/>
</dbReference>
<keyword evidence="15 20" id="KW-0496">Mitochondrion</keyword>
<dbReference type="HOGENOM" id="CLU_001570_17_3_1"/>
<dbReference type="GO" id="GO:0006696">
    <property type="term" value="P:ergosterol biosynthetic process"/>
    <property type="evidence" value="ECO:0007669"/>
    <property type="project" value="UniProtKB-UniRule"/>
</dbReference>
<comment type="subcellular location">
    <subcellularLocation>
        <location evidence="20">Endoplasmic reticulum membrane</location>
        <topology evidence="20">Single-pass membrane protein</topology>
        <orientation evidence="20">Cytoplasmic side</orientation>
    </subcellularLocation>
    <subcellularLocation>
        <location evidence="20">Mitochondrion outer membrane</location>
        <topology evidence="20">Single-pass membrane protein</topology>
        <orientation evidence="20">Cytoplasmic side</orientation>
    </subcellularLocation>
    <subcellularLocation>
        <location evidence="20">Cell membrane</location>
        <topology evidence="20">Single-pass membrane protein</topology>
        <orientation evidence="20">Cytoplasmic side</orientation>
    </subcellularLocation>
</comment>
<evidence type="ECO:0000256" key="19">
    <source>
        <dbReference type="ARBA" id="ARBA00049342"/>
    </source>
</evidence>
<feature type="binding site" evidence="20">
    <location>
        <begin position="477"/>
        <end position="480"/>
    </location>
    <ligand>
        <name>FAD</name>
        <dbReference type="ChEBI" id="CHEBI:57692"/>
    </ligand>
</feature>
<keyword evidence="2 20" id="KW-0444">Lipid biosynthesis</keyword>
<organism evidence="24 25">
    <name type="scientific">Eremothecium gossypii (strain ATCC 10895 / CBS 109.51 / FGSC 9923 / NRRL Y-1056)</name>
    <name type="common">Yeast</name>
    <name type="synonym">Ashbya gossypii</name>
    <dbReference type="NCBI Taxonomy" id="284811"/>
    <lineage>
        <taxon>Eukaryota</taxon>
        <taxon>Fungi</taxon>
        <taxon>Dikarya</taxon>
        <taxon>Ascomycota</taxon>
        <taxon>Saccharomycotina</taxon>
        <taxon>Saccharomycetes</taxon>
        <taxon>Saccharomycetales</taxon>
        <taxon>Saccharomycetaceae</taxon>
        <taxon>Eremothecium</taxon>
    </lineage>
</organism>
<evidence type="ECO:0000259" key="22">
    <source>
        <dbReference type="PROSITE" id="PS50902"/>
    </source>
</evidence>
<evidence type="ECO:0000256" key="20">
    <source>
        <dbReference type="HAMAP-Rule" id="MF_03212"/>
    </source>
</evidence>
<dbReference type="GO" id="GO:0010181">
    <property type="term" value="F:FMN binding"/>
    <property type="evidence" value="ECO:0000318"/>
    <property type="project" value="GO_Central"/>
</dbReference>
<feature type="binding site" evidence="20">
    <location>
        <begin position="458"/>
        <end position="460"/>
    </location>
    <ligand>
        <name>FAD</name>
        <dbReference type="ChEBI" id="CHEBI:57692"/>
    </ligand>
</feature>
<reference evidence="25" key="2">
    <citation type="journal article" date="2013" name="G3 (Bethesda)">
        <title>Genomes of Ashbya fungi isolated from insects reveal four mating-type loci, numerous translocations, lack of transposons, and distinct gene duplications.</title>
        <authorList>
            <person name="Dietrich F.S."/>
            <person name="Voegeli S."/>
            <person name="Kuo S."/>
            <person name="Philippsen P."/>
        </authorList>
    </citation>
    <scope>GENOME REANNOTATION</scope>
    <source>
        <strain evidence="25">ATCC 10895 / CBS 109.51 / FGSC 9923 / NRRL Y-1056</strain>
    </source>
</reference>
<dbReference type="InterPro" id="IPR029039">
    <property type="entry name" value="Flavoprotein-like_sf"/>
</dbReference>
<comment type="cofactor">
    <cofactor evidence="20">
        <name>FMN</name>
        <dbReference type="ChEBI" id="CHEBI:58210"/>
    </cofactor>
    <text evidence="20">Binds 1 FMN per monomer.</text>
</comment>
<dbReference type="Pfam" id="PF00258">
    <property type="entry name" value="Flavodoxin_1"/>
    <property type="match status" value="1"/>
</dbReference>
<dbReference type="GO" id="GO:0005789">
    <property type="term" value="C:endoplasmic reticulum membrane"/>
    <property type="evidence" value="ECO:0007669"/>
    <property type="project" value="UniProtKB-SubCell"/>
</dbReference>
<feature type="binding site" evidence="20">
    <location>
        <position position="188"/>
    </location>
    <ligand>
        <name>FMN</name>
        <dbReference type="ChEBI" id="CHEBI:58210"/>
    </ligand>
</feature>
<dbReference type="FunFam" id="3.40.50.360:FF:000036">
    <property type="entry name" value="NADPH--cytochrome P450 reductase"/>
    <property type="match status" value="1"/>
</dbReference>
<feature type="binding site" evidence="20">
    <location>
        <position position="286"/>
    </location>
    <ligand>
        <name>NADP(+)</name>
        <dbReference type="ChEBI" id="CHEBI:58349"/>
    </ligand>
</feature>
<dbReference type="InParanoid" id="Q75F49"/>
<dbReference type="Pfam" id="PF00667">
    <property type="entry name" value="FAD_binding_1"/>
    <property type="match status" value="1"/>
</dbReference>
<dbReference type="SUPFAM" id="SSF52218">
    <property type="entry name" value="Flavoproteins"/>
    <property type="match status" value="1"/>
</dbReference>
<keyword evidence="10 20" id="KW-0752">Steroid biosynthesis</keyword>
<feature type="binding site" evidence="20">
    <location>
        <position position="688"/>
    </location>
    <ligand>
        <name>FAD</name>
        <dbReference type="ChEBI" id="CHEBI:57692"/>
    </ligand>
</feature>
<name>Q75F49_EREGS</name>
<dbReference type="InterPro" id="IPR001709">
    <property type="entry name" value="Flavoprot_Pyr_Nucl_cyt_Rdtase"/>
</dbReference>
<feature type="binding site" evidence="20">
    <location>
        <begin position="117"/>
        <end position="120"/>
    </location>
    <ligand>
        <name>FMN</name>
        <dbReference type="ChEBI" id="CHEBI:58210"/>
    </ligand>
</feature>
<comment type="similarity">
    <text evidence="20 21">In the C-terminal section; belongs to the flavoprotein pyridine nucleotide cytochrome reductase family.</text>
</comment>
<dbReference type="PROSITE" id="PS50902">
    <property type="entry name" value="FLAVODOXIN_LIKE"/>
    <property type="match status" value="1"/>
</dbReference>
<comment type="similarity">
    <text evidence="20">Belongs to the NADPH--cytochrome P450 reductase family.</text>
</comment>
<dbReference type="PROSITE" id="PS51384">
    <property type="entry name" value="FAD_FR"/>
    <property type="match status" value="1"/>
</dbReference>
<evidence type="ECO:0000256" key="10">
    <source>
        <dbReference type="ARBA" id="ARBA00022955"/>
    </source>
</evidence>
<keyword evidence="17 20" id="KW-1207">Sterol metabolism</keyword>
<keyword evidence="18 20" id="KW-0753">Steroid metabolism</keyword>
<keyword evidence="7 20" id="KW-0256">Endoplasmic reticulum</keyword>
<dbReference type="HAMAP" id="MF_03212">
    <property type="entry name" value="NCPR"/>
    <property type="match status" value="1"/>
</dbReference>
<dbReference type="GeneID" id="4618441"/>
<dbReference type="PANTHER" id="PTHR19384:SF17">
    <property type="entry name" value="NADPH--CYTOCHROME P450 REDUCTASE"/>
    <property type="match status" value="1"/>
</dbReference>
<dbReference type="GO" id="GO:0009055">
    <property type="term" value="F:electron transfer activity"/>
    <property type="evidence" value="ECO:0007669"/>
    <property type="project" value="EnsemblFungi"/>
</dbReference>
<dbReference type="CDD" id="cd06204">
    <property type="entry name" value="CYPOR"/>
    <property type="match status" value="1"/>
</dbReference>
<keyword evidence="3 20" id="KW-0285">Flavoprotein</keyword>
<dbReference type="GO" id="GO:0003958">
    <property type="term" value="F:NADPH-hemoprotein reductase activity"/>
    <property type="evidence" value="ECO:0000318"/>
    <property type="project" value="GO_Central"/>
</dbReference>
<dbReference type="SUPFAM" id="SSF52343">
    <property type="entry name" value="Ferredoxin reductase-like, C-terminal NADP-linked domain"/>
    <property type="match status" value="1"/>
</dbReference>
<evidence type="ECO:0000256" key="21">
    <source>
        <dbReference type="PIRNR" id="PIRNR000208"/>
    </source>
</evidence>
<dbReference type="GO" id="GO:0050660">
    <property type="term" value="F:flavin adenine dinucleotide binding"/>
    <property type="evidence" value="ECO:0000318"/>
    <property type="project" value="GO_Central"/>
</dbReference>
<feature type="binding site" evidence="20">
    <location>
        <position position="544"/>
    </location>
    <ligand>
        <name>NADP(+)</name>
        <dbReference type="ChEBI" id="CHEBI:58349"/>
    </ligand>
</feature>
<feature type="binding site" evidence="20">
    <location>
        <begin position="607"/>
        <end position="608"/>
    </location>
    <ligand>
        <name>NADP(+)</name>
        <dbReference type="ChEBI" id="CHEBI:58349"/>
    </ligand>
</feature>
<dbReference type="GO" id="GO:0005829">
    <property type="term" value="C:cytosol"/>
    <property type="evidence" value="ECO:0000318"/>
    <property type="project" value="GO_Central"/>
</dbReference>
<comment type="caution">
    <text evidence="20">Lacks conserved residue(s) required for the propagation of feature annotation.</text>
</comment>
<comment type="function">
    <text evidence="20">This enzyme is required for electron transfer from NADP to cytochrome P450 in microsomes. It can also provide electron transfer to heme oxygenase and cytochrome B5. Involved in ergosterol biosynthesis.</text>
</comment>
<dbReference type="SUPFAM" id="SSF63380">
    <property type="entry name" value="Riboflavin synthase domain-like"/>
    <property type="match status" value="1"/>
</dbReference>
<feature type="binding site" evidence="20">
    <location>
        <begin position="153"/>
        <end position="162"/>
    </location>
    <ligand>
        <name>FMN</name>
        <dbReference type="ChEBI" id="CHEBI:58210"/>
    </ligand>
</feature>
<evidence type="ECO:0000256" key="18">
    <source>
        <dbReference type="ARBA" id="ARBA00023221"/>
    </source>
</evidence>